<organism evidence="8 9">
    <name type="scientific">Striga hermonthica</name>
    <name type="common">Purple witchweed</name>
    <name type="synonym">Buchnera hermonthica</name>
    <dbReference type="NCBI Taxonomy" id="68872"/>
    <lineage>
        <taxon>Eukaryota</taxon>
        <taxon>Viridiplantae</taxon>
        <taxon>Streptophyta</taxon>
        <taxon>Embryophyta</taxon>
        <taxon>Tracheophyta</taxon>
        <taxon>Spermatophyta</taxon>
        <taxon>Magnoliopsida</taxon>
        <taxon>eudicotyledons</taxon>
        <taxon>Gunneridae</taxon>
        <taxon>Pentapetalae</taxon>
        <taxon>asterids</taxon>
        <taxon>lamiids</taxon>
        <taxon>Lamiales</taxon>
        <taxon>Orobanchaceae</taxon>
        <taxon>Buchnereae</taxon>
        <taxon>Striga</taxon>
    </lineage>
</organism>
<evidence type="ECO:0000256" key="6">
    <source>
        <dbReference type="ARBA" id="ARBA00022918"/>
    </source>
</evidence>
<comment type="caution">
    <text evidence="8">The sequence shown here is derived from an EMBL/GenBank/DDBJ whole genome shotgun (WGS) entry which is preliminary data.</text>
</comment>
<feature type="non-terminal residue" evidence="8">
    <location>
        <position position="311"/>
    </location>
</feature>
<dbReference type="PANTHER" id="PTHR48475:SF2">
    <property type="entry name" value="RIBONUCLEASE H"/>
    <property type="match status" value="1"/>
</dbReference>
<keyword evidence="9" id="KW-1185">Reference proteome</keyword>
<dbReference type="GO" id="GO:0004523">
    <property type="term" value="F:RNA-DNA hybrid ribonuclease activity"/>
    <property type="evidence" value="ECO:0007669"/>
    <property type="project" value="InterPro"/>
</dbReference>
<feature type="domain" description="RNase H type-1" evidence="7">
    <location>
        <begin position="109"/>
        <end position="237"/>
    </location>
</feature>
<dbReference type="InterPro" id="IPR012337">
    <property type="entry name" value="RNaseH-like_sf"/>
</dbReference>
<evidence type="ECO:0000256" key="1">
    <source>
        <dbReference type="ARBA" id="ARBA00022679"/>
    </source>
</evidence>
<dbReference type="SUPFAM" id="SSF56672">
    <property type="entry name" value="DNA/RNA polymerases"/>
    <property type="match status" value="1"/>
</dbReference>
<keyword evidence="4" id="KW-0255">Endonuclease</keyword>
<dbReference type="Proteomes" id="UP001153555">
    <property type="component" value="Unassembled WGS sequence"/>
</dbReference>
<dbReference type="OrthoDB" id="1934387at2759"/>
<dbReference type="Gene3D" id="3.30.420.10">
    <property type="entry name" value="Ribonuclease H-like superfamily/Ribonuclease H"/>
    <property type="match status" value="1"/>
</dbReference>
<accession>A0A9N7N0M8</accession>
<dbReference type="CDD" id="cd09279">
    <property type="entry name" value="RNase_HI_like"/>
    <property type="match status" value="1"/>
</dbReference>
<gene>
    <name evidence="8" type="ORF">SHERM_16969</name>
</gene>
<evidence type="ECO:0000313" key="9">
    <source>
        <dbReference type="Proteomes" id="UP001153555"/>
    </source>
</evidence>
<reference evidence="8" key="1">
    <citation type="submission" date="2019-12" db="EMBL/GenBank/DDBJ databases">
        <authorList>
            <person name="Scholes J."/>
        </authorList>
    </citation>
    <scope>NUCLEOTIDE SEQUENCE</scope>
</reference>
<proteinExistence type="predicted"/>
<feature type="non-terminal residue" evidence="8">
    <location>
        <position position="1"/>
    </location>
</feature>
<evidence type="ECO:0000256" key="2">
    <source>
        <dbReference type="ARBA" id="ARBA00022695"/>
    </source>
</evidence>
<keyword evidence="5" id="KW-0378">Hydrolase</keyword>
<evidence type="ECO:0000256" key="4">
    <source>
        <dbReference type="ARBA" id="ARBA00022759"/>
    </source>
</evidence>
<dbReference type="GO" id="GO:0003676">
    <property type="term" value="F:nucleic acid binding"/>
    <property type="evidence" value="ECO:0007669"/>
    <property type="project" value="InterPro"/>
</dbReference>
<evidence type="ECO:0000256" key="3">
    <source>
        <dbReference type="ARBA" id="ARBA00022722"/>
    </source>
</evidence>
<name>A0A9N7N0M8_STRHE</name>
<dbReference type="InterPro" id="IPR043502">
    <property type="entry name" value="DNA/RNA_pol_sf"/>
</dbReference>
<keyword evidence="1 8" id="KW-0808">Transferase</keyword>
<dbReference type="PROSITE" id="PS50879">
    <property type="entry name" value="RNASE_H_1"/>
    <property type="match status" value="1"/>
</dbReference>
<dbReference type="EMBL" id="CACSLK010015718">
    <property type="protein sequence ID" value="CAA0817302.1"/>
    <property type="molecule type" value="Genomic_DNA"/>
</dbReference>
<evidence type="ECO:0000259" key="7">
    <source>
        <dbReference type="PROSITE" id="PS50879"/>
    </source>
</evidence>
<keyword evidence="2" id="KW-0548">Nucleotidyltransferase</keyword>
<dbReference type="InterPro" id="IPR041373">
    <property type="entry name" value="RT_RNaseH"/>
</dbReference>
<dbReference type="PANTHER" id="PTHR48475">
    <property type="entry name" value="RIBONUCLEASE H"/>
    <property type="match status" value="1"/>
</dbReference>
<sequence>GLLQSPIYYVSKALHDAELRYPPMEKITFALVFAAQKLRPYFQEHSITVRTSYPLLQILHRPDTSGRMVKWAIELGQFDIHYQPRTAIKAQALSDFIAEFTPAITVHRDNQPWALYIDGSSTANRAGVGIVLADPENRLFCHSVKFLFPATNNEAEYEALLSGLNLAESMNVRHLKVFSDSQLLVNQINGSYKVKEPRLTPYLSLAKRKLSKFSADLEHIPRTLNVRADALSRLASSTGMESAEYVQIGQQEQPSTALFEVAAIDPVTPQKPPTWMDPIIHYLETGALPPDPKEARALQIRAARYTLDNRT</sequence>
<dbReference type="Pfam" id="PF13456">
    <property type="entry name" value="RVT_3"/>
    <property type="match status" value="1"/>
</dbReference>
<dbReference type="SUPFAM" id="SSF53098">
    <property type="entry name" value="Ribonuclease H-like"/>
    <property type="match status" value="1"/>
</dbReference>
<dbReference type="AlphaFoldDB" id="A0A9N7N0M8"/>
<evidence type="ECO:0000256" key="5">
    <source>
        <dbReference type="ARBA" id="ARBA00022801"/>
    </source>
</evidence>
<keyword evidence="3" id="KW-0540">Nuclease</keyword>
<dbReference type="InterPro" id="IPR036397">
    <property type="entry name" value="RNaseH_sf"/>
</dbReference>
<dbReference type="GO" id="GO:0003964">
    <property type="term" value="F:RNA-directed DNA polymerase activity"/>
    <property type="evidence" value="ECO:0007669"/>
    <property type="project" value="UniProtKB-KW"/>
</dbReference>
<protein>
    <submittedName>
        <fullName evidence="8">Polynucleotidyl transferase- ribonuclease H-like superfamily protein</fullName>
    </submittedName>
</protein>
<evidence type="ECO:0000313" key="8">
    <source>
        <dbReference type="EMBL" id="CAA0817302.1"/>
    </source>
</evidence>
<keyword evidence="6" id="KW-0695">RNA-directed DNA polymerase</keyword>
<dbReference type="Pfam" id="PF17917">
    <property type="entry name" value="RT_RNaseH"/>
    <property type="match status" value="1"/>
</dbReference>
<dbReference type="InterPro" id="IPR002156">
    <property type="entry name" value="RNaseH_domain"/>
</dbReference>